<evidence type="ECO:0000313" key="16">
    <source>
        <dbReference type="Proteomes" id="UP000265100"/>
    </source>
</evidence>
<feature type="chain" id="PRO_5044326003" description="Ig-like domain-containing protein" evidence="13">
    <location>
        <begin position="33"/>
        <end position="753"/>
    </location>
</feature>
<keyword evidence="8" id="KW-0393">Immunoglobulin domain</keyword>
<feature type="signal peptide" evidence="13">
    <location>
        <begin position="1"/>
        <end position="32"/>
    </location>
</feature>
<keyword evidence="16" id="KW-1185">Reference proteome</keyword>
<comment type="subcellular location">
    <subcellularLocation>
        <location evidence="1">Membrane</location>
    </subcellularLocation>
</comment>
<dbReference type="Pfam" id="PF07686">
    <property type="entry name" value="V-set"/>
    <property type="match status" value="1"/>
</dbReference>
<evidence type="ECO:0000256" key="4">
    <source>
        <dbReference type="ARBA" id="ARBA00022989"/>
    </source>
</evidence>
<dbReference type="GeneTree" id="ENSGT01050000244843"/>
<keyword evidence="2 12" id="KW-0812">Transmembrane</keyword>
<dbReference type="PROSITE" id="PS50835">
    <property type="entry name" value="IG_LIKE"/>
    <property type="match status" value="2"/>
</dbReference>
<evidence type="ECO:0000259" key="14">
    <source>
        <dbReference type="PROSITE" id="PS50835"/>
    </source>
</evidence>
<dbReference type="AlphaFoldDB" id="A0AAX7SY32"/>
<evidence type="ECO:0000256" key="5">
    <source>
        <dbReference type="ARBA" id="ARBA00023136"/>
    </source>
</evidence>
<feature type="domain" description="Ig-like" evidence="14">
    <location>
        <begin position="34"/>
        <end position="142"/>
    </location>
</feature>
<dbReference type="FunFam" id="2.60.40.10:FF:000142">
    <property type="entry name" value="V-set domain-containing T-cell activation inhibitor 1"/>
    <property type="match status" value="1"/>
</dbReference>
<accession>A0AAX7SY32</accession>
<reference evidence="15 16" key="1">
    <citation type="submission" date="2018-05" db="EMBL/GenBank/DDBJ databases">
        <authorList>
            <person name="Datahose"/>
        </authorList>
    </citation>
    <scope>NUCLEOTIDE SEQUENCE</scope>
</reference>
<evidence type="ECO:0000256" key="10">
    <source>
        <dbReference type="SAM" id="Coils"/>
    </source>
</evidence>
<feature type="coiled-coil region" evidence="10">
    <location>
        <begin position="654"/>
        <end position="752"/>
    </location>
</feature>
<proteinExistence type="inferred from homology"/>
<evidence type="ECO:0000256" key="6">
    <source>
        <dbReference type="ARBA" id="ARBA00023157"/>
    </source>
</evidence>
<feature type="domain" description="Ig-like" evidence="14">
    <location>
        <begin position="153"/>
        <end position="243"/>
    </location>
</feature>
<feature type="region of interest" description="Disordered" evidence="11">
    <location>
        <begin position="474"/>
        <end position="496"/>
    </location>
</feature>
<keyword evidence="5 12" id="KW-0472">Membrane</keyword>
<name>A0AAX7SY32_ASTCA</name>
<feature type="transmembrane region" description="Helical" evidence="12">
    <location>
        <begin position="256"/>
        <end position="280"/>
    </location>
</feature>
<dbReference type="InterPro" id="IPR053896">
    <property type="entry name" value="BTN3A2-like_Ig-C"/>
</dbReference>
<feature type="coiled-coil region" evidence="10">
    <location>
        <begin position="559"/>
        <end position="618"/>
    </location>
</feature>
<dbReference type="GO" id="GO:0042110">
    <property type="term" value="P:T cell activation"/>
    <property type="evidence" value="ECO:0007669"/>
    <property type="project" value="UniProtKB-ARBA"/>
</dbReference>
<evidence type="ECO:0000256" key="2">
    <source>
        <dbReference type="ARBA" id="ARBA00022692"/>
    </source>
</evidence>
<dbReference type="InterPro" id="IPR050504">
    <property type="entry name" value="IgSF_BTN/MOG"/>
</dbReference>
<evidence type="ECO:0000256" key="7">
    <source>
        <dbReference type="ARBA" id="ARBA00023180"/>
    </source>
</evidence>
<reference evidence="15" key="4">
    <citation type="submission" date="2025-09" db="UniProtKB">
        <authorList>
            <consortium name="Ensembl"/>
        </authorList>
    </citation>
    <scope>IDENTIFICATION</scope>
</reference>
<feature type="compositionally biased region" description="Basic and acidic residues" evidence="11">
    <location>
        <begin position="486"/>
        <end position="496"/>
    </location>
</feature>
<keyword evidence="4 12" id="KW-1133">Transmembrane helix</keyword>
<dbReference type="SUPFAM" id="SSF48726">
    <property type="entry name" value="Immunoglobulin"/>
    <property type="match status" value="2"/>
</dbReference>
<dbReference type="Pfam" id="PF22705">
    <property type="entry name" value="C2-set_3"/>
    <property type="match status" value="1"/>
</dbReference>
<dbReference type="InterPro" id="IPR003599">
    <property type="entry name" value="Ig_sub"/>
</dbReference>
<feature type="region of interest" description="Disordered" evidence="11">
    <location>
        <begin position="286"/>
        <end position="311"/>
    </location>
</feature>
<comment type="similarity">
    <text evidence="9">Belongs to the SKINT family.</text>
</comment>
<keyword evidence="3 13" id="KW-0732">Signal</keyword>
<evidence type="ECO:0000256" key="13">
    <source>
        <dbReference type="SAM" id="SignalP"/>
    </source>
</evidence>
<dbReference type="InterPro" id="IPR007110">
    <property type="entry name" value="Ig-like_dom"/>
</dbReference>
<feature type="coiled-coil region" evidence="10">
    <location>
        <begin position="326"/>
        <end position="423"/>
    </location>
</feature>
<reference evidence="16" key="2">
    <citation type="submission" date="2023-03" db="EMBL/GenBank/DDBJ databases">
        <authorList>
            <consortium name="Wellcome Sanger Institute Data Sharing"/>
        </authorList>
    </citation>
    <scope>NUCLEOTIDE SEQUENCE [LARGE SCALE GENOMIC DNA]</scope>
</reference>
<dbReference type="GO" id="GO:1903037">
    <property type="term" value="P:regulation of leukocyte cell-cell adhesion"/>
    <property type="evidence" value="ECO:0007669"/>
    <property type="project" value="UniProtKB-ARBA"/>
</dbReference>
<dbReference type="FunFam" id="2.60.40.10:FF:000088">
    <property type="entry name" value="Butyrophilin subfamily 1 member A1"/>
    <property type="match status" value="1"/>
</dbReference>
<keyword evidence="6" id="KW-1015">Disulfide bond</keyword>
<evidence type="ECO:0000256" key="9">
    <source>
        <dbReference type="ARBA" id="ARBA00038221"/>
    </source>
</evidence>
<evidence type="ECO:0000256" key="12">
    <source>
        <dbReference type="SAM" id="Phobius"/>
    </source>
</evidence>
<sequence length="753" mass="86716">MAHQQDGLFPQSLLKAFSVLIFIILLKDVCNGQPQLIGPSQALVARAGDDVILPCHLEPAYDVSIKTLEWTRSSLDPRFVYVSRASQEIEKLKNPSFKGRTSLFVDELKYGNISLKISKVKFDDTGTYKCYIPEMEKEAFVELVVASDAATSPVISLSGIDKNRAGVVLQCESAGWYPEPELLWLDGEGNLLSAGPTETLRGPDDLYTVSSRVTVEKRHSNNITCRVQQKKISQSRETHRHVPEDFFEVPSSSPSVIIGLAVSLALCIMLLISSAAVLLCRMKKHKNNRSPEDQTDVGGAEVPLRGSSPKTRNKTSFWPIIWTSKLQDEQKRREEAEKNLQDIKEELQQEKETAAADLKTKLEDKNREMIESEIEKTEFIQKLMQTLLTLESELQLEKNTEIIDQLKQVKEASEDLKNQLENKNPEMSKSETELDEIIQRLMQTFPTLESKLYGNISQAQEEKQKMEREMERLRNQLDSTNQQLENKLKDEEKRDEETKEKVKKLLQEKQAAEKLKNQFKSKCHEMINSEKDAIIQKLMETFPTLDSKLQSEKITGIIKQQLQQVKGRVEKLKNQLEKNSHEMFKSEMEKDGIIQKMLQTLDSKLQVVKQAAELLKAELESRSLEMIKSEREKDEIVTKLMKTFPTLETKWKKNTDIIEQLVQVKQKAEDLKKQLQLQTHESEEKTETIHQLQQLEQAAKILKIQLESKNQQMLQAEKRRNDESDRKLKELVKQLQHEKKKTEKNLNELVKQL</sequence>
<dbReference type="GO" id="GO:0050863">
    <property type="term" value="P:regulation of T cell activation"/>
    <property type="evidence" value="ECO:0007669"/>
    <property type="project" value="UniProtKB-ARBA"/>
</dbReference>
<dbReference type="GO" id="GO:0050852">
    <property type="term" value="P:T cell receptor signaling pathway"/>
    <property type="evidence" value="ECO:0007669"/>
    <property type="project" value="TreeGrafter"/>
</dbReference>
<dbReference type="PANTHER" id="PTHR24100">
    <property type="entry name" value="BUTYROPHILIN"/>
    <property type="match status" value="1"/>
</dbReference>
<keyword evidence="7" id="KW-0325">Glycoprotein</keyword>
<evidence type="ECO:0000256" key="8">
    <source>
        <dbReference type="ARBA" id="ARBA00023319"/>
    </source>
</evidence>
<keyword evidence="10" id="KW-0175">Coiled coil</keyword>
<dbReference type="SMART" id="SM00409">
    <property type="entry name" value="IG"/>
    <property type="match status" value="1"/>
</dbReference>
<dbReference type="GO" id="GO:0005102">
    <property type="term" value="F:signaling receptor binding"/>
    <property type="evidence" value="ECO:0007669"/>
    <property type="project" value="TreeGrafter"/>
</dbReference>
<dbReference type="Gene3D" id="2.60.40.10">
    <property type="entry name" value="Immunoglobulins"/>
    <property type="match status" value="2"/>
</dbReference>
<organism evidence="15 16">
    <name type="scientific">Astatotilapia calliptera</name>
    <name type="common">Eastern happy</name>
    <name type="synonym">Chromis callipterus</name>
    <dbReference type="NCBI Taxonomy" id="8154"/>
    <lineage>
        <taxon>Eukaryota</taxon>
        <taxon>Metazoa</taxon>
        <taxon>Chordata</taxon>
        <taxon>Craniata</taxon>
        <taxon>Vertebrata</taxon>
        <taxon>Euteleostomi</taxon>
        <taxon>Actinopterygii</taxon>
        <taxon>Neopterygii</taxon>
        <taxon>Teleostei</taxon>
        <taxon>Neoteleostei</taxon>
        <taxon>Acanthomorphata</taxon>
        <taxon>Ovalentaria</taxon>
        <taxon>Cichlomorphae</taxon>
        <taxon>Cichliformes</taxon>
        <taxon>Cichlidae</taxon>
        <taxon>African cichlids</taxon>
        <taxon>Pseudocrenilabrinae</taxon>
        <taxon>Haplochromini</taxon>
        <taxon>Astatotilapia</taxon>
    </lineage>
</organism>
<dbReference type="PANTHER" id="PTHR24100:SF151">
    <property type="entry name" value="ICOS LIGAND"/>
    <property type="match status" value="1"/>
</dbReference>
<dbReference type="InterPro" id="IPR013783">
    <property type="entry name" value="Ig-like_fold"/>
</dbReference>
<dbReference type="GO" id="GO:0009897">
    <property type="term" value="C:external side of plasma membrane"/>
    <property type="evidence" value="ECO:0007669"/>
    <property type="project" value="TreeGrafter"/>
</dbReference>
<evidence type="ECO:0000256" key="3">
    <source>
        <dbReference type="ARBA" id="ARBA00022729"/>
    </source>
</evidence>
<evidence type="ECO:0000313" key="15">
    <source>
        <dbReference type="Ensembl" id="ENSACLP00000049509.1"/>
    </source>
</evidence>
<evidence type="ECO:0000256" key="11">
    <source>
        <dbReference type="SAM" id="MobiDB-lite"/>
    </source>
</evidence>
<dbReference type="InterPro" id="IPR013106">
    <property type="entry name" value="Ig_V-set"/>
</dbReference>
<dbReference type="Proteomes" id="UP000265100">
    <property type="component" value="Chromosome 2"/>
</dbReference>
<evidence type="ECO:0000256" key="1">
    <source>
        <dbReference type="ARBA" id="ARBA00004370"/>
    </source>
</evidence>
<dbReference type="InterPro" id="IPR036179">
    <property type="entry name" value="Ig-like_dom_sf"/>
</dbReference>
<protein>
    <recommendedName>
        <fullName evidence="14">Ig-like domain-containing protein</fullName>
    </recommendedName>
</protein>
<dbReference type="Ensembl" id="ENSACLT00000062449.1">
    <property type="protein sequence ID" value="ENSACLP00000049509.1"/>
    <property type="gene ID" value="ENSACLG00000022969.2"/>
</dbReference>
<reference evidence="15" key="3">
    <citation type="submission" date="2025-08" db="UniProtKB">
        <authorList>
            <consortium name="Ensembl"/>
        </authorList>
    </citation>
    <scope>IDENTIFICATION</scope>
</reference>
<dbReference type="GO" id="GO:0001817">
    <property type="term" value="P:regulation of cytokine production"/>
    <property type="evidence" value="ECO:0007669"/>
    <property type="project" value="TreeGrafter"/>
</dbReference>